<dbReference type="InterPro" id="IPR000160">
    <property type="entry name" value="GGDEF_dom"/>
</dbReference>
<dbReference type="InterPro" id="IPR043128">
    <property type="entry name" value="Rev_trsase/Diguanyl_cyclase"/>
</dbReference>
<dbReference type="AlphaFoldDB" id="A0A318TVP1"/>
<keyword evidence="1" id="KW-0472">Membrane</keyword>
<name>A0A318TVP1_9BACL</name>
<dbReference type="EMBL" id="QJTJ01000003">
    <property type="protein sequence ID" value="PYF07917.1"/>
    <property type="molecule type" value="Genomic_DNA"/>
</dbReference>
<dbReference type="SMART" id="SM00267">
    <property type="entry name" value="GGDEF"/>
    <property type="match status" value="1"/>
</dbReference>
<evidence type="ECO:0000313" key="3">
    <source>
        <dbReference type="EMBL" id="PYF07917.1"/>
    </source>
</evidence>
<organism evidence="3 4">
    <name type="scientific">Ureibacillus chungkukjangi</name>
    <dbReference type="NCBI Taxonomy" id="1202712"/>
    <lineage>
        <taxon>Bacteria</taxon>
        <taxon>Bacillati</taxon>
        <taxon>Bacillota</taxon>
        <taxon>Bacilli</taxon>
        <taxon>Bacillales</taxon>
        <taxon>Caryophanaceae</taxon>
        <taxon>Ureibacillus</taxon>
    </lineage>
</organism>
<accession>A0A318TVP1</accession>
<dbReference type="SUPFAM" id="SSF55073">
    <property type="entry name" value="Nucleotide cyclase"/>
    <property type="match status" value="1"/>
</dbReference>
<dbReference type="InterPro" id="IPR029787">
    <property type="entry name" value="Nucleotide_cyclase"/>
</dbReference>
<dbReference type="PROSITE" id="PS50887">
    <property type="entry name" value="GGDEF"/>
    <property type="match status" value="1"/>
</dbReference>
<evidence type="ECO:0000313" key="4">
    <source>
        <dbReference type="Proteomes" id="UP000247416"/>
    </source>
</evidence>
<evidence type="ECO:0000259" key="2">
    <source>
        <dbReference type="PROSITE" id="PS50887"/>
    </source>
</evidence>
<keyword evidence="1" id="KW-1133">Transmembrane helix</keyword>
<dbReference type="RefSeq" id="WP_235867565.1">
    <property type="nucleotide sequence ID" value="NZ_CP085009.1"/>
</dbReference>
<dbReference type="Gene3D" id="3.30.70.270">
    <property type="match status" value="1"/>
</dbReference>
<feature type="transmembrane region" description="Helical" evidence="1">
    <location>
        <begin position="108"/>
        <end position="128"/>
    </location>
</feature>
<comment type="caution">
    <text evidence="3">The sequence shown here is derived from an EMBL/GenBank/DDBJ whole genome shotgun (WGS) entry which is preliminary data.</text>
</comment>
<keyword evidence="4" id="KW-1185">Reference proteome</keyword>
<feature type="domain" description="GGDEF" evidence="2">
    <location>
        <begin position="199"/>
        <end position="335"/>
    </location>
</feature>
<reference evidence="3 4" key="1">
    <citation type="submission" date="2018-06" db="EMBL/GenBank/DDBJ databases">
        <title>Genomic Encyclopedia of Archaeal and Bacterial Type Strains, Phase II (KMG-II): from individual species to whole genera.</title>
        <authorList>
            <person name="Goeker M."/>
        </authorList>
    </citation>
    <scope>NUCLEOTIDE SEQUENCE [LARGE SCALE GENOMIC DNA]</scope>
    <source>
        <strain evidence="3 4">KACC 16626</strain>
    </source>
</reference>
<feature type="transmembrane region" description="Helical" evidence="1">
    <location>
        <begin position="140"/>
        <end position="158"/>
    </location>
</feature>
<sequence>MNGKELMHRQNSILFILVSVFYFIQIMVSIVIGGFESIYSLAMLFLVFAIIPIVLIYIKVNPKITMYVIVSSMYLFFYCLLKDRPYLVNYLFMWLVLPLCALYQNARLVVIAGIASTILTFYAFFYLREEIFPNVVIEDFIYLVMFGVFTTIFLLIFIRKISEVNDKLQQLAYQDPLTGAANRLLLKEKFNFLKEKRTHSVALLFIDMNGFKKINDTYGHEVGDQLLKRVVSRLGDELTDTDLLCRLGGDEFVILSSNIENSFLESLVERVQMALDEAISLNHQTIKVSGSIGWSYTTDISQADLETMIRDADSAMYRAKGSELQDSHSTDIVKD</sequence>
<proteinExistence type="predicted"/>
<dbReference type="Proteomes" id="UP000247416">
    <property type="component" value="Unassembled WGS sequence"/>
</dbReference>
<dbReference type="Pfam" id="PF00990">
    <property type="entry name" value="GGDEF"/>
    <property type="match status" value="1"/>
</dbReference>
<protein>
    <submittedName>
        <fullName evidence="3">Diguanylate cyclase (GGDEF)-like protein</fullName>
    </submittedName>
</protein>
<keyword evidence="1" id="KW-0812">Transmembrane</keyword>
<gene>
    <name evidence="3" type="ORF">BJ095_10384</name>
</gene>
<evidence type="ECO:0000256" key="1">
    <source>
        <dbReference type="SAM" id="Phobius"/>
    </source>
</evidence>
<feature type="transmembrane region" description="Helical" evidence="1">
    <location>
        <begin position="64"/>
        <end position="81"/>
    </location>
</feature>
<feature type="transmembrane region" description="Helical" evidence="1">
    <location>
        <begin position="12"/>
        <end position="32"/>
    </location>
</feature>
<dbReference type="CDD" id="cd01949">
    <property type="entry name" value="GGDEF"/>
    <property type="match status" value="1"/>
</dbReference>
<feature type="transmembrane region" description="Helical" evidence="1">
    <location>
        <begin position="87"/>
        <end position="103"/>
    </location>
</feature>
<dbReference type="PANTHER" id="PTHR46663">
    <property type="entry name" value="DIGUANYLATE CYCLASE DGCT-RELATED"/>
    <property type="match status" value="1"/>
</dbReference>
<dbReference type="NCBIfam" id="TIGR00254">
    <property type="entry name" value="GGDEF"/>
    <property type="match status" value="1"/>
</dbReference>
<dbReference type="InterPro" id="IPR052163">
    <property type="entry name" value="DGC-Regulatory_Protein"/>
</dbReference>
<dbReference type="PANTHER" id="PTHR46663:SF2">
    <property type="entry name" value="GGDEF DOMAIN-CONTAINING PROTEIN"/>
    <property type="match status" value="1"/>
</dbReference>
<feature type="transmembrane region" description="Helical" evidence="1">
    <location>
        <begin position="38"/>
        <end position="57"/>
    </location>
</feature>